<gene>
    <name evidence="14" type="ORF">P0083_15960</name>
</gene>
<evidence type="ECO:0000256" key="3">
    <source>
        <dbReference type="ARBA" id="ARBA00022741"/>
    </source>
</evidence>
<dbReference type="GO" id="GO:0005524">
    <property type="term" value="F:ATP binding"/>
    <property type="evidence" value="ECO:0007669"/>
    <property type="project" value="UniProtKB-KW"/>
</dbReference>
<dbReference type="Pfam" id="PF00005">
    <property type="entry name" value="ABC_tran"/>
    <property type="match status" value="1"/>
</dbReference>
<feature type="domain" description="ABC transporter" evidence="11">
    <location>
        <begin position="473"/>
        <end position="681"/>
    </location>
</feature>
<evidence type="ECO:0000259" key="13">
    <source>
        <dbReference type="PROSITE" id="PS50990"/>
    </source>
</evidence>
<keyword evidence="4" id="KW-0645">Protease</keyword>
<dbReference type="InterPro" id="IPR039421">
    <property type="entry name" value="Type_1_exporter"/>
</dbReference>
<evidence type="ECO:0000259" key="11">
    <source>
        <dbReference type="PROSITE" id="PS50893"/>
    </source>
</evidence>
<evidence type="ECO:0000256" key="4">
    <source>
        <dbReference type="ARBA" id="ARBA00022807"/>
    </source>
</evidence>
<dbReference type="PROSITE" id="PS50990">
    <property type="entry name" value="PEPTIDASE_C39"/>
    <property type="match status" value="1"/>
</dbReference>
<dbReference type="Gene3D" id="1.20.1560.10">
    <property type="entry name" value="ABC transporter type 1, transmembrane domain"/>
    <property type="match status" value="1"/>
</dbReference>
<dbReference type="RefSeq" id="WP_002369924.1">
    <property type="nucleotide sequence ID" value="NZ_BLPU01000032.1"/>
</dbReference>
<evidence type="ECO:0000313" key="14">
    <source>
        <dbReference type="EMBL" id="WER44380.1"/>
    </source>
</evidence>
<keyword evidence="4" id="KW-0788">Thiol protease</keyword>
<dbReference type="GO" id="GO:0015031">
    <property type="term" value="P:protein transport"/>
    <property type="evidence" value="ECO:0007669"/>
    <property type="project" value="UniProtKB-KW"/>
</dbReference>
<keyword evidence="9" id="KW-0080">Bacteriocin transport</keyword>
<dbReference type="Gene3D" id="3.40.50.300">
    <property type="entry name" value="P-loop containing nucleotide triphosphate hydrolases"/>
    <property type="match status" value="1"/>
</dbReference>
<keyword evidence="6" id="KW-0653">Protein transport</keyword>
<keyword evidence="8 10" id="KW-0472">Membrane</keyword>
<evidence type="ECO:0000256" key="9">
    <source>
        <dbReference type="ARBA" id="ARBA00043264"/>
    </source>
</evidence>
<evidence type="ECO:0000256" key="8">
    <source>
        <dbReference type="ARBA" id="ARBA00023136"/>
    </source>
</evidence>
<keyword evidence="14" id="KW-0614">Plasmid</keyword>
<dbReference type="GO" id="GO:0043213">
    <property type="term" value="P:bacteriocin transport"/>
    <property type="evidence" value="ECO:0007669"/>
    <property type="project" value="UniProtKB-KW"/>
</dbReference>
<dbReference type="SUPFAM" id="SSF52540">
    <property type="entry name" value="P-loop containing nucleoside triphosphate hydrolases"/>
    <property type="match status" value="1"/>
</dbReference>
<reference evidence="14 15" key="1">
    <citation type="submission" date="2023-03" db="EMBL/GenBank/DDBJ databases">
        <title>Complete genome sequence of an Enterococcus faecalis urinary isolate.</title>
        <authorList>
            <person name="Brauer A.L."/>
            <person name="Armbruster C.E."/>
        </authorList>
    </citation>
    <scope>NUCLEOTIDE SEQUENCE [LARGE SCALE GENOMIC DNA]</scope>
    <source>
        <strain evidence="14 15">3143</strain>
        <plasmid evidence="14 15">unnamed1</plasmid>
    </source>
</reference>
<keyword evidence="3" id="KW-0547">Nucleotide-binding</keyword>
<keyword evidence="5" id="KW-0067">ATP-binding</keyword>
<geneLocation type="plasmid" evidence="14 15">
    <name>unnamed1</name>
</geneLocation>
<dbReference type="Proteomes" id="UP001222182">
    <property type="component" value="Plasmid unnamed1"/>
</dbReference>
<proteinExistence type="predicted"/>
<dbReference type="InterPro" id="IPR011527">
    <property type="entry name" value="ABC1_TM_dom"/>
</dbReference>
<feature type="domain" description="ABC transmembrane type-1" evidence="12">
    <location>
        <begin position="166"/>
        <end position="447"/>
    </location>
</feature>
<feature type="domain" description="Peptidase C39" evidence="13">
    <location>
        <begin position="8"/>
        <end position="134"/>
    </location>
</feature>
<feature type="transmembrane region" description="Helical" evidence="10">
    <location>
        <begin position="394"/>
        <end position="413"/>
    </location>
</feature>
<dbReference type="GO" id="GO:0005886">
    <property type="term" value="C:plasma membrane"/>
    <property type="evidence" value="ECO:0007669"/>
    <property type="project" value="UniProtKB-SubCell"/>
</dbReference>
<sequence length="687" mass="78400">MKYKVIPQIGEEDCGAACVAMIVENYFKKKISICEIRPLIKNTKMGTSFFDLKRGLKRLGVDCKISQAVKQKDVFEEITYPFITQIYNETGIHYITVFEKKRNKLIVGDSSKNRQLSISISKFLKKWIPYVLEMDFKRSNIVYQIEQKAKEISIWKIMNSLKLQLFLSLCLSIIVYVASVIIANIYTLYFNILIPQNLGELALQLMFIYILINFFSFSLTFINNFIYNSMSKKIDEKIIGKYFNGLLNKPNMAIESYEIGELLTNLSNVILIRQRFLTYLQLLPISVLTITGSFYLLYLSDEKLSFFVILLVIVLSLIIYLSDSHYEKLSKELIETGQDFNDSVIDTFTNVSIIKQLGLEKEFGNRGKKKLTNYIISRTKMLNFDSILNQIKSFVLSSFNIILFSTGVYLITLNQLSSGVLLTFNALLAYVTNPILNLANLQSVLVQGKVAQEKLYNILESQIVLYGNKSLVIENDDIFINFDLVSYDYDSNSKILKDISINICGNNIALSGTNGVGKSTIGKLIARLYIPDSGSIEINGQNLIDISEESVSKNIIYVDGRESLFSSSVSDNIKLGRNIKDKDIYDTLSKLKANSIFQNLDFENISDKQLSLGQMQIIKVLRATLSAKNIYIFDEITNGLDECVKQNVVDYLFGLKGMKIFITHDKEVISKCEKEYTVKDMKIVRRR</sequence>
<evidence type="ECO:0000256" key="2">
    <source>
        <dbReference type="ARBA" id="ARBA00022692"/>
    </source>
</evidence>
<dbReference type="InterPro" id="IPR005074">
    <property type="entry name" value="Peptidase_C39"/>
</dbReference>
<dbReference type="PANTHER" id="PTHR24221">
    <property type="entry name" value="ATP-BINDING CASSETTE SUB-FAMILY B"/>
    <property type="match status" value="1"/>
</dbReference>
<feature type="transmembrane region" description="Helical" evidence="10">
    <location>
        <begin position="206"/>
        <end position="227"/>
    </location>
</feature>
<dbReference type="Pfam" id="PF03412">
    <property type="entry name" value="Peptidase_C39"/>
    <property type="match status" value="1"/>
</dbReference>
<keyword evidence="2 10" id="KW-0812">Transmembrane</keyword>
<dbReference type="InterPro" id="IPR027417">
    <property type="entry name" value="P-loop_NTPase"/>
</dbReference>
<dbReference type="InterPro" id="IPR036640">
    <property type="entry name" value="ABC1_TM_sf"/>
</dbReference>
<evidence type="ECO:0000313" key="15">
    <source>
        <dbReference type="Proteomes" id="UP001222182"/>
    </source>
</evidence>
<feature type="transmembrane region" description="Helical" evidence="10">
    <location>
        <begin position="304"/>
        <end position="321"/>
    </location>
</feature>
<dbReference type="GO" id="GO:0008234">
    <property type="term" value="F:cysteine-type peptidase activity"/>
    <property type="evidence" value="ECO:0007669"/>
    <property type="project" value="UniProtKB-KW"/>
</dbReference>
<dbReference type="Gene3D" id="3.90.70.10">
    <property type="entry name" value="Cysteine proteinases"/>
    <property type="match status" value="1"/>
</dbReference>
<dbReference type="SMART" id="SM00382">
    <property type="entry name" value="AAA"/>
    <property type="match status" value="1"/>
</dbReference>
<dbReference type="SUPFAM" id="SSF90123">
    <property type="entry name" value="ABC transporter transmembrane region"/>
    <property type="match status" value="1"/>
</dbReference>
<evidence type="ECO:0000256" key="10">
    <source>
        <dbReference type="SAM" id="Phobius"/>
    </source>
</evidence>
<dbReference type="PROSITE" id="PS50929">
    <property type="entry name" value="ABC_TM1F"/>
    <property type="match status" value="1"/>
</dbReference>
<feature type="transmembrane region" description="Helical" evidence="10">
    <location>
        <begin position="165"/>
        <end position="186"/>
    </location>
</feature>
<dbReference type="InterPro" id="IPR003439">
    <property type="entry name" value="ABC_transporter-like_ATP-bd"/>
</dbReference>
<dbReference type="PANTHER" id="PTHR24221:SF654">
    <property type="entry name" value="ATP-BINDING CASSETTE SUB-FAMILY B MEMBER 6"/>
    <property type="match status" value="1"/>
</dbReference>
<feature type="transmembrane region" description="Helical" evidence="10">
    <location>
        <begin position="276"/>
        <end position="298"/>
    </location>
</feature>
<keyword evidence="4" id="KW-0378">Hydrolase</keyword>
<dbReference type="InterPro" id="IPR003593">
    <property type="entry name" value="AAA+_ATPase"/>
</dbReference>
<comment type="subcellular location">
    <subcellularLocation>
        <location evidence="1">Cell membrane</location>
        <topology evidence="1">Multi-pass membrane protein</topology>
    </subcellularLocation>
</comment>
<keyword evidence="6" id="KW-0813">Transport</keyword>
<evidence type="ECO:0000256" key="5">
    <source>
        <dbReference type="ARBA" id="ARBA00022840"/>
    </source>
</evidence>
<accession>A0ABD7XT35</accession>
<dbReference type="EMBL" id="CP119529">
    <property type="protein sequence ID" value="WER44380.1"/>
    <property type="molecule type" value="Genomic_DNA"/>
</dbReference>
<dbReference type="Pfam" id="PF00664">
    <property type="entry name" value="ABC_membrane"/>
    <property type="match status" value="1"/>
</dbReference>
<evidence type="ECO:0000259" key="12">
    <source>
        <dbReference type="PROSITE" id="PS50929"/>
    </source>
</evidence>
<dbReference type="AlphaFoldDB" id="A0ABD7XT35"/>
<name>A0ABD7XT35_ENTFL</name>
<evidence type="ECO:0000256" key="7">
    <source>
        <dbReference type="ARBA" id="ARBA00022989"/>
    </source>
</evidence>
<keyword evidence="7 10" id="KW-1133">Transmembrane helix</keyword>
<dbReference type="PROSITE" id="PS50893">
    <property type="entry name" value="ABC_TRANSPORTER_2"/>
    <property type="match status" value="1"/>
</dbReference>
<organism evidence="14 15">
    <name type="scientific">Enterococcus faecalis</name>
    <name type="common">Streptococcus faecalis</name>
    <dbReference type="NCBI Taxonomy" id="1351"/>
    <lineage>
        <taxon>Bacteria</taxon>
        <taxon>Bacillati</taxon>
        <taxon>Bacillota</taxon>
        <taxon>Bacilli</taxon>
        <taxon>Lactobacillales</taxon>
        <taxon>Enterococcaceae</taxon>
        <taxon>Enterococcus</taxon>
    </lineage>
</organism>
<protein>
    <submittedName>
        <fullName evidence="14">Cysteine peptidase family C39 domain-containing protein</fullName>
    </submittedName>
</protein>
<evidence type="ECO:0000256" key="1">
    <source>
        <dbReference type="ARBA" id="ARBA00004651"/>
    </source>
</evidence>
<evidence type="ECO:0000256" key="6">
    <source>
        <dbReference type="ARBA" id="ARBA00022927"/>
    </source>
</evidence>